<dbReference type="AlphaFoldDB" id="A0A9P5YTF3"/>
<dbReference type="Proteomes" id="UP000807469">
    <property type="component" value="Unassembled WGS sequence"/>
</dbReference>
<evidence type="ECO:0000313" key="3">
    <source>
        <dbReference type="Proteomes" id="UP000807469"/>
    </source>
</evidence>
<feature type="region of interest" description="Disordered" evidence="1">
    <location>
        <begin position="593"/>
        <end position="648"/>
    </location>
</feature>
<comment type="caution">
    <text evidence="2">The sequence shown here is derived from an EMBL/GenBank/DDBJ whole genome shotgun (WGS) entry which is preliminary data.</text>
</comment>
<sequence>MPECRENGNGGNICDTFIKQESIEDRQLRNICTDVPLPPEEEQSAIENNIDIQHVHIIHSDSTIVTMRTPDRDHKPDGERDCEPDGENDVEPRGEPDNEPTFMFPYMYATAKGTRIPIQDRQLVLVECINDPRSYVFKFVDFAQNECWFYLQPLTHTTVQIYTIEQWDGAISKVNRHYRGFKIAIAFRFKSHVLAFVSLDNLFKLSWAFNRSELPRQYPHIFFEFDRFLESVATWIQHRRGGRLPLKPKARCGNALLLVRDDPVWHGVGVYTVSEIWHMAGLSPFLTEEEVFDSPSRTARLCCAFYSFAAVTYNGLWKLTKQHMYGYFVAISVEDRLKYSNFLHVWGKDRTFISERHYKLLKQNPDGATSMMPDVFEPGLIHTALTLQNCNLGGLIFGTKGKINWHTISAAAGLQIHGNNGQDAISKHFSNIRTLSQIKSKSEPSTHLNLDMYECLFLAGDRPLAKHWIVPVLYRTNVTTNAKNMWSLFLHKTHPKFNVVPGEEYDKYLLQYLMQYSNIQTVGPFDFAGIGRTVEGGHGKSIMLVCEFDPLVNHYYVIRRTFERQTIKLKGKGIEHKGLNLGTKRKMTEDLHFNGIGLPNGEQEQEMGHQEEEEQNRPKKLRRSADRDIIASTMEGISGRNTRSRQRK</sequence>
<name>A0A9P5YTF3_9AGAR</name>
<feature type="region of interest" description="Disordered" evidence="1">
    <location>
        <begin position="66"/>
        <end position="97"/>
    </location>
</feature>
<keyword evidence="3" id="KW-1185">Reference proteome</keyword>
<reference evidence="2" key="1">
    <citation type="submission" date="2020-11" db="EMBL/GenBank/DDBJ databases">
        <authorList>
            <consortium name="DOE Joint Genome Institute"/>
            <person name="Ahrendt S."/>
            <person name="Riley R."/>
            <person name="Andreopoulos W."/>
            <person name="Labutti K."/>
            <person name="Pangilinan J."/>
            <person name="Ruiz-Duenas F.J."/>
            <person name="Barrasa J.M."/>
            <person name="Sanchez-Garcia M."/>
            <person name="Camarero S."/>
            <person name="Miyauchi S."/>
            <person name="Serrano A."/>
            <person name="Linde D."/>
            <person name="Babiker R."/>
            <person name="Drula E."/>
            <person name="Ayuso-Fernandez I."/>
            <person name="Pacheco R."/>
            <person name="Padilla G."/>
            <person name="Ferreira P."/>
            <person name="Barriuso J."/>
            <person name="Kellner H."/>
            <person name="Castanera R."/>
            <person name="Alfaro M."/>
            <person name="Ramirez L."/>
            <person name="Pisabarro A.G."/>
            <person name="Kuo A."/>
            <person name="Tritt A."/>
            <person name="Lipzen A."/>
            <person name="He G."/>
            <person name="Yan M."/>
            <person name="Ng V."/>
            <person name="Cullen D."/>
            <person name="Martin F."/>
            <person name="Rosso M.-N."/>
            <person name="Henrissat B."/>
            <person name="Hibbett D."/>
            <person name="Martinez A.T."/>
            <person name="Grigoriev I.V."/>
        </authorList>
    </citation>
    <scope>NUCLEOTIDE SEQUENCE</scope>
    <source>
        <strain evidence="2">CIRM-BRFM 674</strain>
    </source>
</reference>
<evidence type="ECO:0000256" key="1">
    <source>
        <dbReference type="SAM" id="MobiDB-lite"/>
    </source>
</evidence>
<proteinExistence type="predicted"/>
<dbReference type="OrthoDB" id="3268838at2759"/>
<evidence type="ECO:0000313" key="2">
    <source>
        <dbReference type="EMBL" id="KAF9473611.1"/>
    </source>
</evidence>
<protein>
    <submittedName>
        <fullName evidence="2">Uncharacterized protein</fullName>
    </submittedName>
</protein>
<gene>
    <name evidence="2" type="ORF">BDN70DRAFT_937309</name>
</gene>
<dbReference type="EMBL" id="MU155429">
    <property type="protein sequence ID" value="KAF9473611.1"/>
    <property type="molecule type" value="Genomic_DNA"/>
</dbReference>
<organism evidence="2 3">
    <name type="scientific">Pholiota conissans</name>
    <dbReference type="NCBI Taxonomy" id="109636"/>
    <lineage>
        <taxon>Eukaryota</taxon>
        <taxon>Fungi</taxon>
        <taxon>Dikarya</taxon>
        <taxon>Basidiomycota</taxon>
        <taxon>Agaricomycotina</taxon>
        <taxon>Agaricomycetes</taxon>
        <taxon>Agaricomycetidae</taxon>
        <taxon>Agaricales</taxon>
        <taxon>Agaricineae</taxon>
        <taxon>Strophariaceae</taxon>
        <taxon>Pholiota</taxon>
    </lineage>
</organism>
<feature type="compositionally biased region" description="Basic and acidic residues" evidence="1">
    <location>
        <begin position="69"/>
        <end position="83"/>
    </location>
</feature>
<accession>A0A9P5YTF3</accession>